<evidence type="ECO:0000313" key="8">
    <source>
        <dbReference type="EMBL" id="KAK2177053.1"/>
    </source>
</evidence>
<evidence type="ECO:0000259" key="7">
    <source>
        <dbReference type="Pfam" id="PF08806"/>
    </source>
</evidence>
<accession>A0AAD9NQI8</accession>
<comment type="caution">
    <text evidence="8">The sequence shown here is derived from an EMBL/GenBank/DDBJ whole genome shotgun (WGS) entry which is preliminary data.</text>
</comment>
<evidence type="ECO:0000313" key="9">
    <source>
        <dbReference type="Proteomes" id="UP001209878"/>
    </source>
</evidence>
<gene>
    <name evidence="8" type="ORF">NP493_620g00002</name>
</gene>
<keyword evidence="4" id="KW-0256">Endoplasmic reticulum</keyword>
<feature type="domain" description="Selenoprotein F/M" evidence="7">
    <location>
        <begin position="7"/>
        <end position="65"/>
    </location>
</feature>
<dbReference type="AlphaFoldDB" id="A0AAD9NQI8"/>
<organism evidence="8 9">
    <name type="scientific">Ridgeia piscesae</name>
    <name type="common">Tubeworm</name>
    <dbReference type="NCBI Taxonomy" id="27915"/>
    <lineage>
        <taxon>Eukaryota</taxon>
        <taxon>Metazoa</taxon>
        <taxon>Spiralia</taxon>
        <taxon>Lophotrochozoa</taxon>
        <taxon>Annelida</taxon>
        <taxon>Polychaeta</taxon>
        <taxon>Sedentaria</taxon>
        <taxon>Canalipalpata</taxon>
        <taxon>Sabellida</taxon>
        <taxon>Siboglinidae</taxon>
        <taxon>Ridgeia</taxon>
    </lineage>
</organism>
<dbReference type="InterPro" id="IPR039992">
    <property type="entry name" value="Sep15_SelM"/>
</dbReference>
<name>A0AAD9NQI8_RIDPI</name>
<dbReference type="InterPro" id="IPR038219">
    <property type="entry name" value="Sep15/SelM_sf"/>
</dbReference>
<protein>
    <recommendedName>
        <fullName evidence="6">Selenoprotein F</fullName>
    </recommendedName>
</protein>
<evidence type="ECO:0000256" key="4">
    <source>
        <dbReference type="ARBA" id="ARBA00022824"/>
    </source>
</evidence>
<proteinExistence type="inferred from homology"/>
<evidence type="ECO:0000256" key="3">
    <source>
        <dbReference type="ARBA" id="ARBA00022729"/>
    </source>
</evidence>
<dbReference type="InterPro" id="IPR014912">
    <property type="entry name" value="Sep15_SelM_dom"/>
</dbReference>
<dbReference type="Pfam" id="PF08806">
    <property type="entry name" value="Sep15_SelM"/>
    <property type="match status" value="1"/>
</dbReference>
<comment type="subcellular location">
    <subcellularLocation>
        <location evidence="1">Endoplasmic reticulum lumen</location>
    </subcellularLocation>
</comment>
<dbReference type="GO" id="GO:0016491">
    <property type="term" value="F:oxidoreductase activity"/>
    <property type="evidence" value="ECO:0007669"/>
    <property type="project" value="TreeGrafter"/>
</dbReference>
<keyword evidence="5" id="KW-0712">Selenocysteine</keyword>
<dbReference type="InterPro" id="IPR036249">
    <property type="entry name" value="Thioredoxin-like_sf"/>
</dbReference>
<dbReference type="SUPFAM" id="SSF52833">
    <property type="entry name" value="Thioredoxin-like"/>
    <property type="match status" value="1"/>
</dbReference>
<reference evidence="8" key="1">
    <citation type="journal article" date="2023" name="Mol. Biol. Evol.">
        <title>Third-Generation Sequencing Reveals the Adaptive Role of the Epigenome in Three Deep-Sea Polychaetes.</title>
        <authorList>
            <person name="Perez M."/>
            <person name="Aroh O."/>
            <person name="Sun Y."/>
            <person name="Lan Y."/>
            <person name="Juniper S.K."/>
            <person name="Young C.R."/>
            <person name="Angers B."/>
            <person name="Qian P.Y."/>
        </authorList>
    </citation>
    <scope>NUCLEOTIDE SEQUENCE</scope>
    <source>
        <strain evidence="8">R07B-5</strain>
    </source>
</reference>
<dbReference type="PANTHER" id="PTHR13077">
    <property type="entry name" value="SELENOPROTEIN F"/>
    <property type="match status" value="1"/>
</dbReference>
<dbReference type="PANTHER" id="PTHR13077:SF6">
    <property type="entry name" value="SELENOPROTEIN F"/>
    <property type="match status" value="1"/>
</dbReference>
<evidence type="ECO:0000256" key="1">
    <source>
        <dbReference type="ARBA" id="ARBA00004319"/>
    </source>
</evidence>
<evidence type="ECO:0000256" key="6">
    <source>
        <dbReference type="ARBA" id="ARBA00040775"/>
    </source>
</evidence>
<dbReference type="Proteomes" id="UP001209878">
    <property type="component" value="Unassembled WGS sequence"/>
</dbReference>
<evidence type="ECO:0000256" key="5">
    <source>
        <dbReference type="ARBA" id="ARBA00022933"/>
    </source>
</evidence>
<dbReference type="GO" id="GO:0005788">
    <property type="term" value="C:endoplasmic reticulum lumen"/>
    <property type="evidence" value="ECO:0007669"/>
    <property type="project" value="UniProtKB-SubCell"/>
</dbReference>
<sequence>MEYFLWAAFVKSDRMGRWPGLRVRYVRGSDPVINLMDEQRTVVETLSIEKWNTDSIEEFFEERLKK</sequence>
<dbReference type="Gene3D" id="3.40.30.50">
    <property type="entry name" value="Sep15/SelM thioredoxin-like domain, active-site redox motif"/>
    <property type="match status" value="1"/>
</dbReference>
<dbReference type="EMBL" id="JAODUO010000620">
    <property type="protein sequence ID" value="KAK2177053.1"/>
    <property type="molecule type" value="Genomic_DNA"/>
</dbReference>
<keyword evidence="3" id="KW-0732">Signal</keyword>
<evidence type="ECO:0000256" key="2">
    <source>
        <dbReference type="ARBA" id="ARBA00005742"/>
    </source>
</evidence>
<keyword evidence="9" id="KW-1185">Reference proteome</keyword>
<comment type="similarity">
    <text evidence="2">Belongs to the selenoprotein M/F family.</text>
</comment>